<keyword evidence="3" id="KW-1185">Reference proteome</keyword>
<dbReference type="EnsemblMetazoa" id="G24003.1">
    <property type="protein sequence ID" value="G24003.1:cds"/>
    <property type="gene ID" value="G24003"/>
</dbReference>
<evidence type="ECO:0000256" key="1">
    <source>
        <dbReference type="SAM" id="SignalP"/>
    </source>
</evidence>
<reference evidence="2" key="1">
    <citation type="submission" date="2022-08" db="UniProtKB">
        <authorList>
            <consortium name="EnsemblMetazoa"/>
        </authorList>
    </citation>
    <scope>IDENTIFICATION</scope>
    <source>
        <strain evidence="2">05x7-T-G4-1.051#20</strain>
    </source>
</reference>
<accession>A0A8W8KLJ9</accession>
<sequence length="247" mass="28125">MYLLNVGCFIYVTFQYMACALCFECNSDNHKGYECCPNYHKANGTCTECPAGTFGLNCSAECPENYYGRFCKKECFCRQQYCNPADGCNFKNVTANGYEFPCIQNYYISKSQCRAGENIEVVNLGIPTHSIQGHASEERREALSNVYDDLRLSQMMEINTVSGTDAYHFAACSEETLNEETFGTYYESVSKRHYTNSYTETSCEEESANNYEHFRMPTEYSVLSLKRNIDPSVIELYGQRERGNDGA</sequence>
<evidence type="ECO:0000313" key="3">
    <source>
        <dbReference type="Proteomes" id="UP000005408"/>
    </source>
</evidence>
<dbReference type="Gene3D" id="2.170.300.10">
    <property type="entry name" value="Tie2 ligand-binding domain superfamily"/>
    <property type="match status" value="1"/>
</dbReference>
<evidence type="ECO:0000313" key="2">
    <source>
        <dbReference type="EnsemblMetazoa" id="G24003.1:cds"/>
    </source>
</evidence>
<organism evidence="2 3">
    <name type="scientific">Magallana gigas</name>
    <name type="common">Pacific oyster</name>
    <name type="synonym">Crassostrea gigas</name>
    <dbReference type="NCBI Taxonomy" id="29159"/>
    <lineage>
        <taxon>Eukaryota</taxon>
        <taxon>Metazoa</taxon>
        <taxon>Spiralia</taxon>
        <taxon>Lophotrochozoa</taxon>
        <taxon>Mollusca</taxon>
        <taxon>Bivalvia</taxon>
        <taxon>Autobranchia</taxon>
        <taxon>Pteriomorphia</taxon>
        <taxon>Ostreida</taxon>
        <taxon>Ostreoidea</taxon>
        <taxon>Ostreidae</taxon>
        <taxon>Magallana</taxon>
    </lineage>
</organism>
<dbReference type="Proteomes" id="UP000005408">
    <property type="component" value="Unassembled WGS sequence"/>
</dbReference>
<protein>
    <submittedName>
        <fullName evidence="2">Uncharacterized protein</fullName>
    </submittedName>
</protein>
<feature type="chain" id="PRO_5036490131" evidence="1">
    <location>
        <begin position="23"/>
        <end position="247"/>
    </location>
</feature>
<name>A0A8W8KLJ9_MAGGI</name>
<dbReference type="AlphaFoldDB" id="A0A8W8KLJ9"/>
<feature type="signal peptide" evidence="1">
    <location>
        <begin position="1"/>
        <end position="22"/>
    </location>
</feature>
<keyword evidence="1" id="KW-0732">Signal</keyword>
<proteinExistence type="predicted"/>